<evidence type="ECO:0000259" key="7">
    <source>
        <dbReference type="PROSITE" id="PS50076"/>
    </source>
</evidence>
<dbReference type="InterPro" id="IPR054076">
    <property type="entry name" value="ZUO1-like_ZHD"/>
</dbReference>
<feature type="compositionally biased region" description="Basic residues" evidence="6">
    <location>
        <begin position="568"/>
        <end position="577"/>
    </location>
</feature>
<name>A0A6I9P9Z4_9TELE</name>
<dbReference type="Pfam" id="PF12171">
    <property type="entry name" value="zf-C2H2_jaz"/>
    <property type="match status" value="1"/>
</dbReference>
<dbReference type="Proteomes" id="UP000504611">
    <property type="component" value="Unplaced"/>
</dbReference>
<accession>A0A6I9P9Z4</accession>
<feature type="compositionally biased region" description="Acidic residues" evidence="6">
    <location>
        <begin position="284"/>
        <end position="294"/>
    </location>
</feature>
<feature type="compositionally biased region" description="Basic residues" evidence="6">
    <location>
        <begin position="341"/>
        <end position="350"/>
    </location>
</feature>
<evidence type="ECO:0000256" key="2">
    <source>
        <dbReference type="ARBA" id="ARBA00022771"/>
    </source>
</evidence>
<organism evidence="9 10">
    <name type="scientific">Notothenia coriiceps</name>
    <name type="common">black rockcod</name>
    <dbReference type="NCBI Taxonomy" id="8208"/>
    <lineage>
        <taxon>Eukaryota</taxon>
        <taxon>Metazoa</taxon>
        <taxon>Chordata</taxon>
        <taxon>Craniata</taxon>
        <taxon>Vertebrata</taxon>
        <taxon>Euteleostomi</taxon>
        <taxon>Actinopterygii</taxon>
        <taxon>Neopterygii</taxon>
        <taxon>Teleostei</taxon>
        <taxon>Neoteleostei</taxon>
        <taxon>Acanthomorphata</taxon>
        <taxon>Eupercaria</taxon>
        <taxon>Perciformes</taxon>
        <taxon>Notothenioidei</taxon>
        <taxon>Nototheniidae</taxon>
        <taxon>Notothenia</taxon>
    </lineage>
</organism>
<feature type="compositionally biased region" description="Polar residues" evidence="6">
    <location>
        <begin position="553"/>
        <end position="563"/>
    </location>
</feature>
<dbReference type="OrthoDB" id="5894at2759"/>
<keyword evidence="9" id="KW-1185">Reference proteome</keyword>
<dbReference type="PROSITE" id="PS50157">
    <property type="entry name" value="ZINC_FINGER_C2H2_2"/>
    <property type="match status" value="1"/>
</dbReference>
<dbReference type="GeneID" id="104961014"/>
<evidence type="ECO:0000256" key="4">
    <source>
        <dbReference type="ARBA" id="ARBA00074367"/>
    </source>
</evidence>
<gene>
    <name evidence="10" type="primary">dnajc21</name>
</gene>
<dbReference type="InterPro" id="IPR036869">
    <property type="entry name" value="J_dom_sf"/>
</dbReference>
<evidence type="ECO:0000256" key="5">
    <source>
        <dbReference type="PROSITE-ProRule" id="PRU00042"/>
    </source>
</evidence>
<keyword evidence="3" id="KW-0862">Zinc</keyword>
<dbReference type="Pfam" id="PF00226">
    <property type="entry name" value="DnaJ"/>
    <property type="match status" value="1"/>
</dbReference>
<evidence type="ECO:0000313" key="9">
    <source>
        <dbReference type="Proteomes" id="UP000504611"/>
    </source>
</evidence>
<dbReference type="PROSITE" id="PS50076">
    <property type="entry name" value="DNAJ_2"/>
    <property type="match status" value="1"/>
</dbReference>
<evidence type="ECO:0000259" key="8">
    <source>
        <dbReference type="PROSITE" id="PS50157"/>
    </source>
</evidence>
<dbReference type="SUPFAM" id="SSF57667">
    <property type="entry name" value="beta-beta-alpha zinc fingers"/>
    <property type="match status" value="1"/>
</dbReference>
<feature type="compositionally biased region" description="Basic and acidic residues" evidence="6">
    <location>
        <begin position="467"/>
        <end position="483"/>
    </location>
</feature>
<evidence type="ECO:0000256" key="1">
    <source>
        <dbReference type="ARBA" id="ARBA00022723"/>
    </source>
</evidence>
<feature type="domain" description="J" evidence="7">
    <location>
        <begin position="3"/>
        <end position="69"/>
    </location>
</feature>
<dbReference type="CTD" id="134218"/>
<dbReference type="InterPro" id="IPR051964">
    <property type="entry name" value="Chaperone_stress_response"/>
</dbReference>
<dbReference type="SMART" id="SM00355">
    <property type="entry name" value="ZnF_C2H2"/>
    <property type="match status" value="2"/>
</dbReference>
<protein>
    <recommendedName>
        <fullName evidence="4">DnaJ homolog subfamily C member 21</fullName>
    </recommendedName>
</protein>
<feature type="region of interest" description="Disordered" evidence="6">
    <location>
        <begin position="281"/>
        <end position="320"/>
    </location>
</feature>
<feature type="compositionally biased region" description="Basic and acidic residues" evidence="6">
    <location>
        <begin position="432"/>
        <end position="459"/>
    </location>
</feature>
<feature type="compositionally biased region" description="Basic residues" evidence="6">
    <location>
        <begin position="395"/>
        <end position="408"/>
    </location>
</feature>
<dbReference type="GO" id="GO:0003676">
    <property type="term" value="F:nucleic acid binding"/>
    <property type="evidence" value="ECO:0007669"/>
    <property type="project" value="InterPro"/>
</dbReference>
<dbReference type="PANTHER" id="PTHR44029">
    <property type="entry name" value="DNAJ HOMOLOG SUBFAMILY C MEMBER 21"/>
    <property type="match status" value="1"/>
</dbReference>
<proteinExistence type="predicted"/>
<keyword evidence="1" id="KW-0479">Metal-binding</keyword>
<dbReference type="FunFam" id="1.10.287.110:FF:000046">
    <property type="entry name" value="dnaJ homolog subfamily C member 21"/>
    <property type="match status" value="1"/>
</dbReference>
<keyword evidence="2 5" id="KW-0863">Zinc-finger</keyword>
<evidence type="ECO:0000256" key="3">
    <source>
        <dbReference type="ARBA" id="ARBA00022833"/>
    </source>
</evidence>
<dbReference type="RefSeq" id="XP_010787514.1">
    <property type="nucleotide sequence ID" value="XM_010789212.1"/>
</dbReference>
<dbReference type="SMART" id="SM00451">
    <property type="entry name" value="ZnF_U1"/>
    <property type="match status" value="1"/>
</dbReference>
<dbReference type="InterPro" id="IPR022755">
    <property type="entry name" value="Znf_C2H2_jaz"/>
</dbReference>
<dbReference type="InterPro" id="IPR018253">
    <property type="entry name" value="DnaJ_domain_CS"/>
</dbReference>
<dbReference type="CDD" id="cd06257">
    <property type="entry name" value="DnaJ"/>
    <property type="match status" value="1"/>
</dbReference>
<evidence type="ECO:0000256" key="6">
    <source>
        <dbReference type="SAM" id="MobiDB-lite"/>
    </source>
</evidence>
<dbReference type="InterPro" id="IPR003604">
    <property type="entry name" value="Matrin/U1-like-C_Znf_C2H2"/>
</dbReference>
<dbReference type="PROSITE" id="PS00028">
    <property type="entry name" value="ZINC_FINGER_C2H2_1"/>
    <property type="match status" value="2"/>
</dbReference>
<dbReference type="PANTHER" id="PTHR44029:SF1">
    <property type="entry name" value="DNAJ HOMOLOG SUBFAMILY C MEMBER 21"/>
    <property type="match status" value="1"/>
</dbReference>
<dbReference type="Gene3D" id="1.10.287.110">
    <property type="entry name" value="DnaJ domain"/>
    <property type="match status" value="1"/>
</dbReference>
<feature type="compositionally biased region" description="Acidic residues" evidence="6">
    <location>
        <begin position="378"/>
        <end position="390"/>
    </location>
</feature>
<dbReference type="GO" id="GO:0008270">
    <property type="term" value="F:zinc ion binding"/>
    <property type="evidence" value="ECO:0007669"/>
    <property type="project" value="UniProtKB-KW"/>
</dbReference>
<reference evidence="10" key="1">
    <citation type="submission" date="2025-08" db="UniProtKB">
        <authorList>
            <consortium name="RefSeq"/>
        </authorList>
    </citation>
    <scope>IDENTIFICATION</scope>
    <source>
        <tissue evidence="10">Muscle</tissue>
    </source>
</reference>
<feature type="region of interest" description="Disordered" evidence="6">
    <location>
        <begin position="553"/>
        <end position="577"/>
    </location>
</feature>
<dbReference type="PRINTS" id="PR00625">
    <property type="entry name" value="JDOMAIN"/>
</dbReference>
<sequence>MKCHYEILCVKRDAGEDELKKAYRKLALKWHPDKNLDNPDEAAEYFKLIQAAYDVLSDPQERAWYDNHREALLKGGITGDYADDSIDLLQYFTVTCYSGFGDDEKSFYTVYRNLFESIVKEEMEHSKVEDDDDEEDFPTFGDSESDYDTVVHVFYGYWQSFCTRKNFAWKEEYDTRHASNRWEKRAMEKDNKKTREKSRKERNELVRQLVAFVRKRDRRVLAHRKLVEEQNAEKIKKAEEMRRKQKLSHAKMAEDYKEQSWAAMSELEKELQQMEAQYGKEFGDGSESEDEELEIDPKEKNGDEGDDVEQPNGDELTMDDYYESLYCPACDKSFKSDKAMKNHQKSKKHREMVALLRQQLEEEDDSLRLNVNGKDENKLEDDEEEEEEEEDKPRQRLSKKQKRKKKLQKVAQQSAPEEEEEEETPTTCEEGAPEKSENPTEAEKPEDPAPPTESEKQDDPAPPTVSKKQDDPAPPTESEKQDDPAPTEVKSSGKTKGKKAGGKDKTKNAKSTTEEEEEEKTCPEKEVILNCVICHTEFPTRNKLFDHLKTSGHSIAISSKAPQSSTTKSKKDKKKNR</sequence>
<feature type="region of interest" description="Disordered" evidence="6">
    <location>
        <begin position="337"/>
        <end position="525"/>
    </location>
</feature>
<dbReference type="Gene3D" id="3.30.160.60">
    <property type="entry name" value="Classic Zinc Finger"/>
    <property type="match status" value="1"/>
</dbReference>
<dbReference type="InterPro" id="IPR036236">
    <property type="entry name" value="Znf_C2H2_sf"/>
</dbReference>
<dbReference type="PROSITE" id="PS00636">
    <property type="entry name" value="DNAJ_1"/>
    <property type="match status" value="1"/>
</dbReference>
<feature type="domain" description="C2H2-type" evidence="8">
    <location>
        <begin position="325"/>
        <end position="349"/>
    </location>
</feature>
<evidence type="ECO:0000313" key="10">
    <source>
        <dbReference type="RefSeq" id="XP_010787514.1"/>
    </source>
</evidence>
<dbReference type="Pfam" id="PF21884">
    <property type="entry name" value="ZUO1-like_ZHD"/>
    <property type="match status" value="1"/>
</dbReference>
<dbReference type="GO" id="GO:0005737">
    <property type="term" value="C:cytoplasm"/>
    <property type="evidence" value="ECO:0007669"/>
    <property type="project" value="TreeGrafter"/>
</dbReference>
<dbReference type="AlphaFoldDB" id="A0A6I9P9Z4"/>
<dbReference type="InterPro" id="IPR001623">
    <property type="entry name" value="DnaJ_domain"/>
</dbReference>
<dbReference type="InterPro" id="IPR013087">
    <property type="entry name" value="Znf_C2H2_type"/>
</dbReference>
<dbReference type="SMART" id="SM00271">
    <property type="entry name" value="DnaJ"/>
    <property type="match status" value="1"/>
</dbReference>
<dbReference type="SUPFAM" id="SSF46565">
    <property type="entry name" value="Chaperone J-domain"/>
    <property type="match status" value="1"/>
</dbReference>
<dbReference type="KEGG" id="ncc:104961014"/>